<organism evidence="2 3">
    <name type="scientific">Kwoniella mangroviensis CBS 10435</name>
    <dbReference type="NCBI Taxonomy" id="1331196"/>
    <lineage>
        <taxon>Eukaryota</taxon>
        <taxon>Fungi</taxon>
        <taxon>Dikarya</taxon>
        <taxon>Basidiomycota</taxon>
        <taxon>Agaricomycotina</taxon>
        <taxon>Tremellomycetes</taxon>
        <taxon>Tremellales</taxon>
        <taxon>Cryptococcaceae</taxon>
        <taxon>Kwoniella</taxon>
    </lineage>
</organism>
<dbReference type="Proteomes" id="UP000092583">
    <property type="component" value="Unassembled WGS sequence"/>
</dbReference>
<keyword evidence="1" id="KW-0812">Transmembrane</keyword>
<evidence type="ECO:0008006" key="4">
    <source>
        <dbReference type="Google" id="ProtNLM"/>
    </source>
</evidence>
<evidence type="ECO:0000256" key="1">
    <source>
        <dbReference type="SAM" id="Phobius"/>
    </source>
</evidence>
<reference evidence="3" key="2">
    <citation type="submission" date="2013-12" db="EMBL/GenBank/DDBJ databases">
        <title>Evolution of pathogenesis and genome organization in the Tremellales.</title>
        <authorList>
            <person name="Cuomo C."/>
            <person name="Litvintseva A."/>
            <person name="Heitman J."/>
            <person name="Chen Y."/>
            <person name="Sun S."/>
            <person name="Springer D."/>
            <person name="Dromer F."/>
            <person name="Young S."/>
            <person name="Zeng Q."/>
            <person name="Chapman S."/>
            <person name="Gujja S."/>
            <person name="Saif S."/>
            <person name="Birren B."/>
        </authorList>
    </citation>
    <scope>NUCLEOTIDE SEQUENCE [LARGE SCALE GENOMIC DNA]</scope>
    <source>
        <strain evidence="3">CBS 10435</strain>
    </source>
</reference>
<dbReference type="Gene3D" id="3.30.710.10">
    <property type="entry name" value="Potassium Channel Kv1.1, Chain A"/>
    <property type="match status" value="1"/>
</dbReference>
<protein>
    <recommendedName>
        <fullName evidence="4">BTB domain-containing protein</fullName>
    </recommendedName>
</protein>
<keyword evidence="1" id="KW-1133">Transmembrane helix</keyword>
<feature type="transmembrane region" description="Helical" evidence="1">
    <location>
        <begin position="237"/>
        <end position="260"/>
    </location>
</feature>
<evidence type="ECO:0000313" key="3">
    <source>
        <dbReference type="Proteomes" id="UP000092583"/>
    </source>
</evidence>
<dbReference type="AlphaFoldDB" id="A0A1B9IVD6"/>
<dbReference type="InterPro" id="IPR011333">
    <property type="entry name" value="SKP1/BTB/POZ_sf"/>
</dbReference>
<reference evidence="2 3" key="1">
    <citation type="submission" date="2013-07" db="EMBL/GenBank/DDBJ databases">
        <title>The Genome Sequence of Kwoniella mangroviensis CBS10435.</title>
        <authorList>
            <consortium name="The Broad Institute Genome Sequencing Platform"/>
            <person name="Cuomo C."/>
            <person name="Litvintseva A."/>
            <person name="Chen Y."/>
            <person name="Heitman J."/>
            <person name="Sun S."/>
            <person name="Springer D."/>
            <person name="Dromer F."/>
            <person name="Young S.K."/>
            <person name="Zeng Q."/>
            <person name="Gargeya S."/>
            <person name="Fitzgerald M."/>
            <person name="Abouelleil A."/>
            <person name="Alvarado L."/>
            <person name="Berlin A.M."/>
            <person name="Chapman S.B."/>
            <person name="Dewar J."/>
            <person name="Goldberg J."/>
            <person name="Griggs A."/>
            <person name="Gujja S."/>
            <person name="Hansen M."/>
            <person name="Howarth C."/>
            <person name="Imamovic A."/>
            <person name="Larimer J."/>
            <person name="McCowan C."/>
            <person name="Murphy C."/>
            <person name="Pearson M."/>
            <person name="Priest M."/>
            <person name="Roberts A."/>
            <person name="Saif S."/>
            <person name="Shea T."/>
            <person name="Sykes S."/>
            <person name="Wortman J."/>
            <person name="Nusbaum C."/>
            <person name="Birren B."/>
        </authorList>
    </citation>
    <scope>NUCLEOTIDE SEQUENCE [LARGE SCALE GENOMIC DNA]</scope>
    <source>
        <strain evidence="2 3">CBS 10435</strain>
    </source>
</reference>
<dbReference type="EMBL" id="KI669460">
    <property type="protein sequence ID" value="OCF59500.1"/>
    <property type="molecule type" value="Genomic_DNA"/>
</dbReference>
<feature type="transmembrane region" description="Helical" evidence="1">
    <location>
        <begin position="272"/>
        <end position="291"/>
    </location>
</feature>
<dbReference type="OrthoDB" id="10408002at2759"/>
<gene>
    <name evidence="2" type="ORF">L486_02167</name>
</gene>
<sequence length="296" mass="34513">MAPAEHVEIHPFHRAENGPLVNLVSVDGSSFSVNHETLAKSSSVFKDMLELPSPQQDHTESLHPTQSVPIEEVDRWDLEHFVNILKVSQPHTPNTNLRETMTLFLLCKKYDITAAKTSKIREYLLTLGKKQPWEFLQVASHANEQELCEIALGYLTWNQFLLGDQGDKTSFWGRIESLSPEWRTYVLENTLGDPKDHSLSFDSDLPGFDRKLRDRYWQKIMDPRLSKILVEERIWRAWWSFLKWGALSAPLLISAMFFRANMKRAFRAMIQGWRKYGFGTMMTYMAIRWYLRASKS</sequence>
<name>A0A1B9IVD6_9TREE</name>
<keyword evidence="3" id="KW-1185">Reference proteome</keyword>
<keyword evidence="1" id="KW-0472">Membrane</keyword>
<accession>A0A1B9IVD6</accession>
<evidence type="ECO:0000313" key="2">
    <source>
        <dbReference type="EMBL" id="OCF59500.1"/>
    </source>
</evidence>
<proteinExistence type="predicted"/>